<accession>A0A915E0K7</accession>
<organism evidence="2 3">
    <name type="scientific">Ditylenchus dipsaci</name>
    <dbReference type="NCBI Taxonomy" id="166011"/>
    <lineage>
        <taxon>Eukaryota</taxon>
        <taxon>Metazoa</taxon>
        <taxon>Ecdysozoa</taxon>
        <taxon>Nematoda</taxon>
        <taxon>Chromadorea</taxon>
        <taxon>Rhabditida</taxon>
        <taxon>Tylenchina</taxon>
        <taxon>Tylenchomorpha</taxon>
        <taxon>Sphaerularioidea</taxon>
        <taxon>Anguinidae</taxon>
        <taxon>Anguininae</taxon>
        <taxon>Ditylenchus</taxon>
    </lineage>
</organism>
<dbReference type="InterPro" id="IPR038717">
    <property type="entry name" value="Tc1-like_DDE_dom"/>
</dbReference>
<dbReference type="Proteomes" id="UP000887574">
    <property type="component" value="Unplaced"/>
</dbReference>
<dbReference type="Pfam" id="PF13358">
    <property type="entry name" value="DDE_3"/>
    <property type="match status" value="1"/>
</dbReference>
<dbReference type="InterPro" id="IPR036397">
    <property type="entry name" value="RNaseH_sf"/>
</dbReference>
<evidence type="ECO:0000313" key="3">
    <source>
        <dbReference type="WBParaSite" id="jg2567"/>
    </source>
</evidence>
<dbReference type="AlphaFoldDB" id="A0A915E0K7"/>
<proteinExistence type="predicted"/>
<dbReference type="GO" id="GO:0003676">
    <property type="term" value="F:nucleic acid binding"/>
    <property type="evidence" value="ECO:0007669"/>
    <property type="project" value="InterPro"/>
</dbReference>
<protein>
    <submittedName>
        <fullName evidence="3">Tc1-like transposase DDE domain-containing protein</fullName>
    </submittedName>
</protein>
<keyword evidence="2" id="KW-1185">Reference proteome</keyword>
<dbReference type="WBParaSite" id="jg2567">
    <property type="protein sequence ID" value="jg2567"/>
    <property type="gene ID" value="jg2567"/>
</dbReference>
<evidence type="ECO:0000313" key="2">
    <source>
        <dbReference type="Proteomes" id="UP000887574"/>
    </source>
</evidence>
<reference evidence="3" key="1">
    <citation type="submission" date="2022-11" db="UniProtKB">
        <authorList>
            <consortium name="WormBaseParasite"/>
        </authorList>
    </citation>
    <scope>IDENTIFICATION</scope>
</reference>
<sequence length="273" mass="30865">MLSHLEHLENSHPDENLIFQQDNHPKHKAKIITKWLQDNSVDVMQWPAQSPDLNPIENLWYEAERRMGGHKHKKSDELFKAVKKAWESIPKERLEKLVESMPRRCQAVIDSNGYAKCCFGAFYVQNTEDSASSTSSVYCQCNPTSSPEALVMCEHLCAVALSEPSFAEKLTKFMQTCLENTKKAEEMSKANSVETIGSNDDEVKFLPSGLPLMMGSAGVEIIRCSSTSITENYRGKEEMDDYGSRSGYSNGMHSFNSGQRLLLKRENGKYNIH</sequence>
<evidence type="ECO:0000259" key="1">
    <source>
        <dbReference type="Pfam" id="PF13358"/>
    </source>
</evidence>
<name>A0A915E0K7_9BILA</name>
<dbReference type="Gene3D" id="3.30.420.10">
    <property type="entry name" value="Ribonuclease H-like superfamily/Ribonuclease H"/>
    <property type="match status" value="1"/>
</dbReference>
<feature type="domain" description="Tc1-like transposase DDE" evidence="1">
    <location>
        <begin position="4"/>
        <end position="78"/>
    </location>
</feature>